<organism evidence="2 3">
    <name type="scientific">Populus tomentosa</name>
    <name type="common">Chinese white poplar</name>
    <dbReference type="NCBI Taxonomy" id="118781"/>
    <lineage>
        <taxon>Eukaryota</taxon>
        <taxon>Viridiplantae</taxon>
        <taxon>Streptophyta</taxon>
        <taxon>Embryophyta</taxon>
        <taxon>Tracheophyta</taxon>
        <taxon>Spermatophyta</taxon>
        <taxon>Magnoliopsida</taxon>
        <taxon>eudicotyledons</taxon>
        <taxon>Gunneridae</taxon>
        <taxon>Pentapetalae</taxon>
        <taxon>rosids</taxon>
        <taxon>fabids</taxon>
        <taxon>Malpighiales</taxon>
        <taxon>Salicaceae</taxon>
        <taxon>Saliceae</taxon>
        <taxon>Populus</taxon>
    </lineage>
</organism>
<dbReference type="Proteomes" id="UP000886885">
    <property type="component" value="Chromosome 19D"/>
</dbReference>
<feature type="region of interest" description="Disordered" evidence="1">
    <location>
        <begin position="1"/>
        <end position="24"/>
    </location>
</feature>
<comment type="caution">
    <text evidence="2">The sequence shown here is derived from an EMBL/GenBank/DDBJ whole genome shotgun (WGS) entry which is preliminary data.</text>
</comment>
<evidence type="ECO:0000313" key="3">
    <source>
        <dbReference type="Proteomes" id="UP000886885"/>
    </source>
</evidence>
<proteinExistence type="predicted"/>
<gene>
    <name evidence="2" type="ORF">POTOM_059066</name>
</gene>
<evidence type="ECO:0000256" key="1">
    <source>
        <dbReference type="SAM" id="MobiDB-lite"/>
    </source>
</evidence>
<evidence type="ECO:0000313" key="2">
    <source>
        <dbReference type="EMBL" id="KAG6737539.1"/>
    </source>
</evidence>
<accession>A0A8X8BZL1</accession>
<dbReference type="AlphaFoldDB" id="A0A8X8BZL1"/>
<name>A0A8X8BZL1_POPTO</name>
<dbReference type="EMBL" id="JAAWWB010000038">
    <property type="protein sequence ID" value="KAG6737539.1"/>
    <property type="molecule type" value="Genomic_DNA"/>
</dbReference>
<protein>
    <submittedName>
        <fullName evidence="2">Uncharacterized protein</fullName>
    </submittedName>
</protein>
<sequence length="69" mass="7835">MKLRQIKEAQSGNSTVPEKEKDAPKPGFRLFCDHKVNDFVQGDVAYRSMHCPGSLWMCCVPNHSPFARI</sequence>
<reference evidence="2" key="1">
    <citation type="journal article" date="2020" name="bioRxiv">
        <title>Hybrid origin of Populus tomentosa Carr. identified through genome sequencing and phylogenomic analysis.</title>
        <authorList>
            <person name="An X."/>
            <person name="Gao K."/>
            <person name="Chen Z."/>
            <person name="Li J."/>
            <person name="Yang X."/>
            <person name="Yang X."/>
            <person name="Zhou J."/>
            <person name="Guo T."/>
            <person name="Zhao T."/>
            <person name="Huang S."/>
            <person name="Miao D."/>
            <person name="Khan W.U."/>
            <person name="Rao P."/>
            <person name="Ye M."/>
            <person name="Lei B."/>
            <person name="Liao W."/>
            <person name="Wang J."/>
            <person name="Ji L."/>
            <person name="Li Y."/>
            <person name="Guo B."/>
            <person name="Mustafa N.S."/>
            <person name="Li S."/>
            <person name="Yun Q."/>
            <person name="Keller S.R."/>
            <person name="Mao J."/>
            <person name="Zhang R."/>
            <person name="Strauss S.H."/>
        </authorList>
    </citation>
    <scope>NUCLEOTIDE SEQUENCE</scope>
    <source>
        <strain evidence="2">GM15</strain>
        <tissue evidence="2">Leaf</tissue>
    </source>
</reference>
<keyword evidence="3" id="KW-1185">Reference proteome</keyword>